<feature type="compositionally biased region" description="Polar residues" evidence="11">
    <location>
        <begin position="341"/>
        <end position="350"/>
    </location>
</feature>
<dbReference type="InterPro" id="IPR022816">
    <property type="entry name" value="Condensin_barren_su2"/>
</dbReference>
<keyword evidence="8" id="KW-0498">Mitosis</keyword>
<protein>
    <recommendedName>
        <fullName evidence="4">Condensin complex subunit 2</fullName>
    </recommendedName>
</protein>
<dbReference type="Pfam" id="PF05786">
    <property type="entry name" value="Cnd2"/>
    <property type="match status" value="2"/>
</dbReference>
<reference evidence="12" key="1">
    <citation type="submission" date="2016-06" db="UniProtKB">
        <authorList>
            <consortium name="WormBaseParasite"/>
        </authorList>
    </citation>
    <scope>IDENTIFICATION</scope>
</reference>
<evidence type="ECO:0000256" key="4">
    <source>
        <dbReference type="ARBA" id="ARBA00016065"/>
    </source>
</evidence>
<dbReference type="PANTHER" id="PTHR13108">
    <property type="entry name" value="CONDENSIN COMPLEX SUBUNIT 2"/>
    <property type="match status" value="1"/>
</dbReference>
<name>A0A183SVG8_SCHSO</name>
<evidence type="ECO:0000256" key="1">
    <source>
        <dbReference type="ARBA" id="ARBA00004286"/>
    </source>
</evidence>
<dbReference type="AlphaFoldDB" id="A0A183SVG8"/>
<evidence type="ECO:0000256" key="6">
    <source>
        <dbReference type="ARBA" id="ARBA00022490"/>
    </source>
</evidence>
<proteinExistence type="inferred from homology"/>
<dbReference type="GO" id="GO:0003682">
    <property type="term" value="F:chromatin binding"/>
    <property type="evidence" value="ECO:0007669"/>
    <property type="project" value="TreeGrafter"/>
</dbReference>
<comment type="similarity">
    <text evidence="3">Belongs to the CND2 (condensin subunit 2) family.</text>
</comment>
<evidence type="ECO:0000256" key="8">
    <source>
        <dbReference type="ARBA" id="ARBA00022776"/>
    </source>
</evidence>
<feature type="compositionally biased region" description="Acidic residues" evidence="11">
    <location>
        <begin position="189"/>
        <end position="201"/>
    </location>
</feature>
<dbReference type="WBParaSite" id="SSLN_0000854001-mRNA-1">
    <property type="protein sequence ID" value="SSLN_0000854001-mRNA-1"/>
    <property type="gene ID" value="SSLN_0000854001"/>
</dbReference>
<evidence type="ECO:0000256" key="9">
    <source>
        <dbReference type="ARBA" id="ARBA00023067"/>
    </source>
</evidence>
<dbReference type="GO" id="GO:0007076">
    <property type="term" value="P:mitotic chromosome condensation"/>
    <property type="evidence" value="ECO:0007669"/>
    <property type="project" value="InterPro"/>
</dbReference>
<evidence type="ECO:0000256" key="3">
    <source>
        <dbReference type="ARBA" id="ARBA00009471"/>
    </source>
</evidence>
<accession>A0A183SVG8</accession>
<dbReference type="GO" id="GO:0000796">
    <property type="term" value="C:condensin complex"/>
    <property type="evidence" value="ECO:0007669"/>
    <property type="project" value="InterPro"/>
</dbReference>
<comment type="subcellular location">
    <subcellularLocation>
        <location evidence="1">Chromosome</location>
    </subcellularLocation>
    <subcellularLocation>
        <location evidence="2">Cytoplasm</location>
    </subcellularLocation>
</comment>
<feature type="compositionally biased region" description="Basic and acidic residues" evidence="11">
    <location>
        <begin position="175"/>
        <end position="188"/>
    </location>
</feature>
<keyword evidence="9" id="KW-0226">DNA condensation</keyword>
<keyword evidence="10" id="KW-0131">Cell cycle</keyword>
<dbReference type="PANTHER" id="PTHR13108:SF9">
    <property type="entry name" value="CONDENSIN COMPLEX SUBUNIT 2"/>
    <property type="match status" value="1"/>
</dbReference>
<feature type="region of interest" description="Disordered" evidence="11">
    <location>
        <begin position="172"/>
        <end position="216"/>
    </location>
</feature>
<keyword evidence="5" id="KW-0158">Chromosome</keyword>
<evidence type="ECO:0000256" key="2">
    <source>
        <dbReference type="ARBA" id="ARBA00004496"/>
    </source>
</evidence>
<organism evidence="12">
    <name type="scientific">Schistocephalus solidus</name>
    <name type="common">Tapeworm</name>
    <dbReference type="NCBI Taxonomy" id="70667"/>
    <lineage>
        <taxon>Eukaryota</taxon>
        <taxon>Metazoa</taxon>
        <taxon>Spiralia</taxon>
        <taxon>Lophotrochozoa</taxon>
        <taxon>Platyhelminthes</taxon>
        <taxon>Cestoda</taxon>
        <taxon>Eucestoda</taxon>
        <taxon>Diphyllobothriidea</taxon>
        <taxon>Diphyllobothriidae</taxon>
        <taxon>Schistocephalus</taxon>
    </lineage>
</organism>
<evidence type="ECO:0000256" key="11">
    <source>
        <dbReference type="SAM" id="MobiDB-lite"/>
    </source>
</evidence>
<dbReference type="GO" id="GO:0051301">
    <property type="term" value="P:cell division"/>
    <property type="evidence" value="ECO:0007669"/>
    <property type="project" value="UniProtKB-KW"/>
</dbReference>
<evidence type="ECO:0000256" key="7">
    <source>
        <dbReference type="ARBA" id="ARBA00022618"/>
    </source>
</evidence>
<evidence type="ECO:0000313" key="12">
    <source>
        <dbReference type="WBParaSite" id="SSLN_0000854001-mRNA-1"/>
    </source>
</evidence>
<keyword evidence="7" id="KW-0132">Cell division</keyword>
<keyword evidence="6" id="KW-0963">Cytoplasm</keyword>
<evidence type="ECO:0000256" key="5">
    <source>
        <dbReference type="ARBA" id="ARBA00022454"/>
    </source>
</evidence>
<dbReference type="GO" id="GO:0005737">
    <property type="term" value="C:cytoplasm"/>
    <property type="evidence" value="ECO:0007669"/>
    <property type="project" value="UniProtKB-SubCell"/>
</dbReference>
<evidence type="ECO:0000256" key="10">
    <source>
        <dbReference type="ARBA" id="ARBA00023306"/>
    </source>
</evidence>
<feature type="region of interest" description="Disordered" evidence="11">
    <location>
        <begin position="341"/>
        <end position="362"/>
    </location>
</feature>
<sequence length="761" mass="84214">LSGMLLAEWATDSPFANGQSAFTDDARLKSANVVKSARRITFMNENALAEQNNDEIERRARRRSRLLEPHPEVVNSPSHDAARRANATTTHFMPRAEVGEHYGNCIRLAAENKITYKNAFDLHLIDFMGEMIKKEDFTSFRMASSSLDASAKIYAGRVDAVHQETYKVLTGLGRSDSKKSPPTDADARDPDDEDDQLDNVDGDSKTKTKDKKRPATSKNVIVTSLSKIRAKVKASDADVDPLFQQQAVAYDEGGTVELRLNRLRTHSKYSELLQDSHTPLFRQSDGSLTCFTRPYNVSGHILSRYLEEPLSFTFDNFSFLNPTQQEADAAPLSPIFARDNTSVGSVTPTPMASPPFLPDDDDDDVGPMEVTKVEEQEQVAHYASEPTSKAAAVSEQSSVNGDGEVFVSSLKSMLSTHLENFGQINDGILGLWAGPEHWRKKAKRRRLDEFGNVACQPEGEGEVVEMGRSTRSKVAKKKLLRIDYSNALLTAGENRAKSGLLVRSDWSKQLAGFSAKSTKSALLKEQNRRLASEKFNVLPPAICDARKHLYELCNRDVMQASHPKKTPEEAVPPWLDGQVPNANGTEYMTLDDVTRLNDVDGGCVDDDDDDNDAPFCGIFTQNIMWNMIDAALPDPEACPEGSQLPVKATKLAQSAVVDGTDIVAAASPLCDFGQILTALPGRVSRNTAEELSVAITLNCLLHLANEKDLMFEPMEDFTNLAIYRGLTDSELELLKEYEKAVRSERRRDKQLSLDAWLEADD</sequence>